<dbReference type="AlphaFoldDB" id="A0A2W7QU45"/>
<proteinExistence type="predicted"/>
<accession>A0A2W7QU45</accession>
<protein>
    <recommendedName>
        <fullName evidence="3">DUF3052 family protein</fullName>
    </recommendedName>
</protein>
<organism evidence="1 2">
    <name type="scientific">Algoriphagus ratkowskyi</name>
    <dbReference type="NCBI Taxonomy" id="57028"/>
    <lineage>
        <taxon>Bacteria</taxon>
        <taxon>Pseudomonadati</taxon>
        <taxon>Bacteroidota</taxon>
        <taxon>Cytophagia</taxon>
        <taxon>Cytophagales</taxon>
        <taxon>Cyclobacteriaceae</taxon>
        <taxon>Algoriphagus</taxon>
    </lineage>
</organism>
<dbReference type="Proteomes" id="UP000249115">
    <property type="component" value="Unassembled WGS sequence"/>
</dbReference>
<name>A0A2W7QU45_9BACT</name>
<evidence type="ECO:0000313" key="2">
    <source>
        <dbReference type="Proteomes" id="UP000249115"/>
    </source>
</evidence>
<gene>
    <name evidence="1" type="ORF">LV84_03511</name>
</gene>
<sequence length="155" mass="18007">MGNLYISELPEIIAMNPILKKMTWKEGMNIQIWNAPSELQDLISGWEKAGLINPSSAPDFMIAFVQTEAEVNTYFYELQQLASEDQQLWMAYPKGSSKRYKAEINRDSGWAYLGEFGYEGVRQIAIDEDWSALRFRSKKYIKTMTRQFSVIDQKK</sequence>
<reference evidence="1 2" key="1">
    <citation type="submission" date="2018-06" db="EMBL/GenBank/DDBJ databases">
        <title>Genomic Encyclopedia of Archaeal and Bacterial Type Strains, Phase II (KMG-II): from individual species to whole genera.</title>
        <authorList>
            <person name="Goeker M."/>
        </authorList>
    </citation>
    <scope>NUCLEOTIDE SEQUENCE [LARGE SCALE GENOMIC DNA]</scope>
    <source>
        <strain evidence="1 2">DSM 22686</strain>
    </source>
</reference>
<dbReference type="EMBL" id="QKZU01000016">
    <property type="protein sequence ID" value="PZX52103.1"/>
    <property type="molecule type" value="Genomic_DNA"/>
</dbReference>
<evidence type="ECO:0000313" key="1">
    <source>
        <dbReference type="EMBL" id="PZX52103.1"/>
    </source>
</evidence>
<comment type="caution">
    <text evidence="1">The sequence shown here is derived from an EMBL/GenBank/DDBJ whole genome shotgun (WGS) entry which is preliminary data.</text>
</comment>
<evidence type="ECO:0008006" key="3">
    <source>
        <dbReference type="Google" id="ProtNLM"/>
    </source>
</evidence>